<dbReference type="InterPro" id="IPR001851">
    <property type="entry name" value="ABC_transp_permease"/>
</dbReference>
<feature type="region of interest" description="Disordered" evidence="6">
    <location>
        <begin position="342"/>
        <end position="361"/>
    </location>
</feature>
<keyword evidence="4 7" id="KW-1133">Transmembrane helix</keyword>
<sequence>MSRMRALLRTPWFWGIVGIVLLLIINTVKDPTYLAIGVNPNTGLLTGNLLDIVRVSAPIIMIALGMTFVIATEGIDLSVGSMMAVGGAVAMQTLSTIDDPNSVGAMLAAIGLAVLLAVILGMVNGVLVAVVGLQPFISTLVMMLAARGIARVITGGQNTSATNEPFRQLANGQILGLPTSFVIAIVLVILVALLMRRTALGLMIESIGINPQASRLAGIRPRPILISVYVLAAALAAVGGLFSVSEVMTVSVSGTGNLMELDAILAVVIGGTSLAGGKFSIFGSTVGALLIATLNKTVLFLGVPAAATPAFKALVIIALVLLQSERVRAFVFRGGGAPRVPAGPARPAAGVDSPVIKESVA</sequence>
<evidence type="ECO:0000313" key="9">
    <source>
        <dbReference type="Proteomes" id="UP001300496"/>
    </source>
</evidence>
<evidence type="ECO:0000256" key="1">
    <source>
        <dbReference type="ARBA" id="ARBA00004651"/>
    </source>
</evidence>
<dbReference type="RefSeq" id="WP_261606916.1">
    <property type="nucleotide sequence ID" value="NZ_JAODOR010000010.1"/>
</dbReference>
<feature type="transmembrane region" description="Helical" evidence="7">
    <location>
        <begin position="136"/>
        <end position="154"/>
    </location>
</feature>
<feature type="transmembrane region" description="Helical" evidence="7">
    <location>
        <begin position="12"/>
        <end position="29"/>
    </location>
</feature>
<dbReference type="Pfam" id="PF02653">
    <property type="entry name" value="BPD_transp_2"/>
    <property type="match status" value="1"/>
</dbReference>
<evidence type="ECO:0000256" key="5">
    <source>
        <dbReference type="ARBA" id="ARBA00023136"/>
    </source>
</evidence>
<dbReference type="PANTHER" id="PTHR32196:SF19">
    <property type="entry name" value="GALACTOFURANOSE TRANSPORTER PERMEASE PROTEIN YTFT"/>
    <property type="match status" value="1"/>
</dbReference>
<keyword evidence="9" id="KW-1185">Reference proteome</keyword>
<comment type="subcellular location">
    <subcellularLocation>
        <location evidence="1">Cell membrane</location>
        <topology evidence="1">Multi-pass membrane protein</topology>
    </subcellularLocation>
</comment>
<feature type="transmembrane region" description="Helical" evidence="7">
    <location>
        <begin position="298"/>
        <end position="322"/>
    </location>
</feature>
<evidence type="ECO:0000313" key="8">
    <source>
        <dbReference type="EMBL" id="MCT9002375.1"/>
    </source>
</evidence>
<reference evidence="8 9" key="1">
    <citation type="journal article" date="2024" name="Int. J. Syst. Evol. Microbiol.">
        <title>Microbacterium memoriense sp. nov., a member of the Actinomycetota from marine beach sediment of the north coast of Portugal.</title>
        <authorList>
            <person name="Santos J.D.N.D."/>
            <person name="Klimek D."/>
            <person name="Calusinska M."/>
            <person name="Lobo-da-Cunha A."/>
            <person name="Catita J."/>
            <person name="Goncalves H."/>
            <person name="Gonzalez I."/>
            <person name="Lage O.M."/>
        </authorList>
    </citation>
    <scope>NUCLEOTIDE SEQUENCE [LARGE SCALE GENOMIC DNA]</scope>
    <source>
        <strain evidence="8 9">PMIC_1C1B</strain>
    </source>
</reference>
<name>A0ABT2PCQ3_9MICO</name>
<evidence type="ECO:0000256" key="3">
    <source>
        <dbReference type="ARBA" id="ARBA00022692"/>
    </source>
</evidence>
<keyword evidence="2" id="KW-1003">Cell membrane</keyword>
<protein>
    <submittedName>
        <fullName evidence="8">ABC transporter permease</fullName>
    </submittedName>
</protein>
<keyword evidence="5 7" id="KW-0472">Membrane</keyword>
<accession>A0ABT2PCQ3</accession>
<organism evidence="8 9">
    <name type="scientific">Microbacterium memoriense</name>
    <dbReference type="NCBI Taxonomy" id="2978350"/>
    <lineage>
        <taxon>Bacteria</taxon>
        <taxon>Bacillati</taxon>
        <taxon>Actinomycetota</taxon>
        <taxon>Actinomycetes</taxon>
        <taxon>Micrococcales</taxon>
        <taxon>Microbacteriaceae</taxon>
        <taxon>Microbacterium</taxon>
    </lineage>
</organism>
<evidence type="ECO:0000256" key="6">
    <source>
        <dbReference type="SAM" id="MobiDB-lite"/>
    </source>
</evidence>
<dbReference type="PANTHER" id="PTHR32196">
    <property type="entry name" value="ABC TRANSPORTER PERMEASE PROTEIN YPHD-RELATED-RELATED"/>
    <property type="match status" value="1"/>
</dbReference>
<feature type="transmembrane region" description="Helical" evidence="7">
    <location>
        <begin position="264"/>
        <end position="291"/>
    </location>
</feature>
<feature type="transmembrane region" description="Helical" evidence="7">
    <location>
        <begin position="224"/>
        <end position="244"/>
    </location>
</feature>
<evidence type="ECO:0000256" key="7">
    <source>
        <dbReference type="SAM" id="Phobius"/>
    </source>
</evidence>
<feature type="compositionally biased region" description="Low complexity" evidence="6">
    <location>
        <begin position="342"/>
        <end position="351"/>
    </location>
</feature>
<proteinExistence type="predicted"/>
<evidence type="ECO:0000256" key="4">
    <source>
        <dbReference type="ARBA" id="ARBA00022989"/>
    </source>
</evidence>
<feature type="transmembrane region" description="Helical" evidence="7">
    <location>
        <begin position="174"/>
        <end position="195"/>
    </location>
</feature>
<dbReference type="Proteomes" id="UP001300496">
    <property type="component" value="Unassembled WGS sequence"/>
</dbReference>
<feature type="transmembrane region" description="Helical" evidence="7">
    <location>
        <begin position="103"/>
        <end position="129"/>
    </location>
</feature>
<keyword evidence="3 7" id="KW-0812">Transmembrane</keyword>
<gene>
    <name evidence="8" type="ORF">N4R40_08360</name>
</gene>
<feature type="transmembrane region" description="Helical" evidence="7">
    <location>
        <begin position="77"/>
        <end position="97"/>
    </location>
</feature>
<comment type="caution">
    <text evidence="8">The sequence shown here is derived from an EMBL/GenBank/DDBJ whole genome shotgun (WGS) entry which is preliminary data.</text>
</comment>
<evidence type="ECO:0000256" key="2">
    <source>
        <dbReference type="ARBA" id="ARBA00022475"/>
    </source>
</evidence>
<dbReference type="CDD" id="cd06579">
    <property type="entry name" value="TM_PBP1_transp_AraH_like"/>
    <property type="match status" value="1"/>
</dbReference>
<feature type="transmembrane region" description="Helical" evidence="7">
    <location>
        <begin position="49"/>
        <end position="70"/>
    </location>
</feature>
<dbReference type="EMBL" id="JAODOR010000010">
    <property type="protein sequence ID" value="MCT9002375.1"/>
    <property type="molecule type" value="Genomic_DNA"/>
</dbReference>